<name>W8KHS1_9GAMM</name>
<dbReference type="AlphaFoldDB" id="W8KHS1"/>
<dbReference type="Gene3D" id="2.60.40.10">
    <property type="entry name" value="Immunoglobulins"/>
    <property type="match status" value="1"/>
</dbReference>
<evidence type="ECO:0000256" key="2">
    <source>
        <dbReference type="SAM" id="SignalP"/>
    </source>
</evidence>
<dbReference type="PATRIC" id="fig|1354791.3.peg.2346"/>
<evidence type="ECO:0000313" key="3">
    <source>
        <dbReference type="EMBL" id="AHK79339.1"/>
    </source>
</evidence>
<organism evidence="3 4">
    <name type="scientific">Ectothiorhodospira haloalkaliphila</name>
    <dbReference type="NCBI Taxonomy" id="421628"/>
    <lineage>
        <taxon>Bacteria</taxon>
        <taxon>Pseudomonadati</taxon>
        <taxon>Pseudomonadota</taxon>
        <taxon>Gammaproteobacteria</taxon>
        <taxon>Chromatiales</taxon>
        <taxon>Ectothiorhodospiraceae</taxon>
        <taxon>Ectothiorhodospira</taxon>
    </lineage>
</organism>
<protein>
    <recommendedName>
        <fullName evidence="5">Fibronectin type-III domain-containing protein</fullName>
    </recommendedName>
</protein>
<proteinExistence type="predicted"/>
<dbReference type="InterPro" id="IPR013783">
    <property type="entry name" value="Ig-like_fold"/>
</dbReference>
<keyword evidence="1" id="KW-0472">Membrane</keyword>
<dbReference type="EMBL" id="CP007268">
    <property type="protein sequence ID" value="AHK79339.1"/>
    <property type="molecule type" value="Genomic_DNA"/>
</dbReference>
<dbReference type="Proteomes" id="UP000019442">
    <property type="component" value="Chromosome"/>
</dbReference>
<accession>W8KHS1</accession>
<reference evidence="3 4" key="1">
    <citation type="journal article" date="2014" name="J Genomics">
        <title>Draft Genome Sequence of the Extremely Halophilic Phototrophic Purple Sulfur Bacterium Halorhodospira halochloris.</title>
        <authorList>
            <person name="Singh K.S."/>
            <person name="Kirksey J."/>
            <person name="Hoff W.D."/>
            <person name="Deole R."/>
        </authorList>
    </citation>
    <scope>NUCLEOTIDE SEQUENCE [LARGE SCALE GENOMIC DNA]</scope>
    <source>
        <strain evidence="3 4">A</strain>
    </source>
</reference>
<feature type="transmembrane region" description="Helical" evidence="1">
    <location>
        <begin position="114"/>
        <end position="137"/>
    </location>
</feature>
<dbReference type="KEGG" id="hhc:M911_09485"/>
<reference evidence="4" key="2">
    <citation type="submission" date="2014-02" db="EMBL/GenBank/DDBJ databases">
        <title>Draft Genome Sequence of extremely halophilic bacteria Halorhodospira halochloris.</title>
        <authorList>
            <person name="Singh K.S."/>
        </authorList>
    </citation>
    <scope>NUCLEOTIDE SEQUENCE [LARGE SCALE GENOMIC DNA]</scope>
    <source>
        <strain evidence="4">A</strain>
    </source>
</reference>
<feature type="chain" id="PRO_5004910699" description="Fibronectin type-III domain-containing protein" evidence="2">
    <location>
        <begin position="19"/>
        <end position="149"/>
    </location>
</feature>
<sequence>MAVPAVLALFLLPVPILAEAPKPHLESTTDLARAGYFQLRWSLDEGEVDHFRLEEATEEDFSDAQVFYQGADGATVISGRSNGTFHYRVRAQLDDGSQTDWSQTQSVEVRHHSIAQAFGIFTLGGVVFLATAGVIAFGTRANRIIPKDS</sequence>
<evidence type="ECO:0000256" key="1">
    <source>
        <dbReference type="SAM" id="Phobius"/>
    </source>
</evidence>
<keyword evidence="1" id="KW-1133">Transmembrane helix</keyword>
<evidence type="ECO:0008006" key="5">
    <source>
        <dbReference type="Google" id="ProtNLM"/>
    </source>
</evidence>
<dbReference type="HOGENOM" id="CLU_116239_1_0_6"/>
<evidence type="ECO:0000313" key="4">
    <source>
        <dbReference type="Proteomes" id="UP000019442"/>
    </source>
</evidence>
<keyword evidence="4" id="KW-1185">Reference proteome</keyword>
<keyword evidence="2" id="KW-0732">Signal</keyword>
<keyword evidence="1" id="KW-0812">Transmembrane</keyword>
<gene>
    <name evidence="3" type="ORF">M911_09485</name>
</gene>
<feature type="signal peptide" evidence="2">
    <location>
        <begin position="1"/>
        <end position="18"/>
    </location>
</feature>